<keyword evidence="1" id="KW-0238">DNA-binding</keyword>
<keyword evidence="2" id="KW-1185">Reference proteome</keyword>
<feature type="non-terminal residue" evidence="1">
    <location>
        <position position="24"/>
    </location>
</feature>
<proteinExistence type="predicted"/>
<evidence type="ECO:0000313" key="2">
    <source>
        <dbReference type="Proteomes" id="UP001193680"/>
    </source>
</evidence>
<accession>A0ABS0BZC0</accession>
<sequence>MRILVVEDEPKTADYLHQGLSESG</sequence>
<dbReference type="EMBL" id="JACBGI020000071">
    <property type="protein sequence ID" value="MBF6059142.1"/>
    <property type="molecule type" value="Genomic_DNA"/>
</dbReference>
<comment type="caution">
    <text evidence="1">The sequence shown here is derived from an EMBL/GenBank/DDBJ whole genome shotgun (WGS) entry which is preliminary data.</text>
</comment>
<dbReference type="Proteomes" id="UP001193680">
    <property type="component" value="Unassembled WGS sequence"/>
</dbReference>
<gene>
    <name evidence="1" type="ORF">H8792_012415</name>
</gene>
<reference evidence="1 2" key="1">
    <citation type="submission" date="2020-11" db="EMBL/GenBank/DDBJ databases">
        <title>Sulfur oxidizing isolate from Hospital Hole Sinkhole.</title>
        <authorList>
            <person name="Scott K.M."/>
        </authorList>
    </citation>
    <scope>NUCLEOTIDE SEQUENCE [LARGE SCALE GENOMIC DNA]</scope>
    <source>
        <strain evidence="1 2">HH1</strain>
    </source>
</reference>
<organism evidence="1 2">
    <name type="scientific">Thiomicrorhabdus heinhorstiae</name>
    <dbReference type="NCBI Taxonomy" id="2748010"/>
    <lineage>
        <taxon>Bacteria</taxon>
        <taxon>Pseudomonadati</taxon>
        <taxon>Pseudomonadota</taxon>
        <taxon>Gammaproteobacteria</taxon>
        <taxon>Thiotrichales</taxon>
        <taxon>Piscirickettsiaceae</taxon>
        <taxon>Thiomicrorhabdus</taxon>
    </lineage>
</organism>
<dbReference type="GO" id="GO:0003677">
    <property type="term" value="F:DNA binding"/>
    <property type="evidence" value="ECO:0007669"/>
    <property type="project" value="UniProtKB-KW"/>
</dbReference>
<evidence type="ECO:0000313" key="1">
    <source>
        <dbReference type="EMBL" id="MBF6059142.1"/>
    </source>
</evidence>
<name>A0ABS0BZC0_9GAMM</name>
<protein>
    <submittedName>
        <fullName evidence="1">DNA-binding response regulator</fullName>
    </submittedName>
</protein>